<protein>
    <submittedName>
        <fullName evidence="1">Uncharacterized protein</fullName>
    </submittedName>
</protein>
<dbReference type="NCBIfam" id="NF009150">
    <property type="entry name" value="PRK12497.1-3"/>
    <property type="match status" value="1"/>
</dbReference>
<dbReference type="InterPro" id="IPR011856">
    <property type="entry name" value="tRNA_endonuc-like_dom_sf"/>
</dbReference>
<dbReference type="Gene3D" id="3.40.1350.10">
    <property type="match status" value="1"/>
</dbReference>
<dbReference type="HAMAP" id="MF_00048">
    <property type="entry name" value="UPF0102"/>
    <property type="match status" value="1"/>
</dbReference>
<dbReference type="SUPFAM" id="SSF52980">
    <property type="entry name" value="Restriction endonuclease-like"/>
    <property type="match status" value="1"/>
</dbReference>
<dbReference type="InterPro" id="IPR011335">
    <property type="entry name" value="Restrct_endonuc-II-like"/>
</dbReference>
<organism evidence="1">
    <name type="scientific">mine drainage metagenome</name>
    <dbReference type="NCBI Taxonomy" id="410659"/>
    <lineage>
        <taxon>unclassified sequences</taxon>
        <taxon>metagenomes</taxon>
        <taxon>ecological metagenomes</taxon>
    </lineage>
</organism>
<evidence type="ECO:0000313" key="1">
    <source>
        <dbReference type="EMBL" id="VAY89570.1"/>
    </source>
</evidence>
<accession>A0A3P3ZRZ0</accession>
<dbReference type="GO" id="GO:0003676">
    <property type="term" value="F:nucleic acid binding"/>
    <property type="evidence" value="ECO:0007669"/>
    <property type="project" value="InterPro"/>
</dbReference>
<dbReference type="AlphaFoldDB" id="A0A3P3ZRZ0"/>
<dbReference type="NCBIfam" id="TIGR00252">
    <property type="entry name" value="YraN family protein"/>
    <property type="match status" value="1"/>
</dbReference>
<dbReference type="PANTHER" id="PTHR34039:SF1">
    <property type="entry name" value="UPF0102 PROTEIN YRAN"/>
    <property type="match status" value="1"/>
</dbReference>
<dbReference type="PANTHER" id="PTHR34039">
    <property type="entry name" value="UPF0102 PROTEIN YRAN"/>
    <property type="match status" value="1"/>
</dbReference>
<proteinExistence type="inferred from homology"/>
<dbReference type="InterPro" id="IPR003509">
    <property type="entry name" value="UPF0102_YraN-like"/>
</dbReference>
<gene>
    <name evidence="1" type="ORF">CARN8_7100011</name>
</gene>
<sequence>MNQKGSAAEEWAAQFLQRQGLTLIARNYHCRFGEIDAIARDDTTLIFIEVRWRRRASSLLLESIDLRKQRCWRLTAQHYLAHHGFSAHCRFDVLFLEGHHCHLLHWLQNVGLDSVSRGNY</sequence>
<dbReference type="EMBL" id="UOYP01000680">
    <property type="protein sequence ID" value="VAY89570.1"/>
    <property type="molecule type" value="Genomic_DNA"/>
</dbReference>
<reference evidence="1" key="1">
    <citation type="submission" date="2018-10" db="EMBL/GenBank/DDBJ databases">
        <authorList>
            <person name="Plewniak F."/>
        </authorList>
    </citation>
    <scope>NUCLEOTIDE SEQUENCE</scope>
</reference>
<name>A0A3P3ZRZ0_9ZZZZ</name>
<dbReference type="Pfam" id="PF02021">
    <property type="entry name" value="UPF0102"/>
    <property type="match status" value="1"/>
</dbReference>